<evidence type="ECO:0000256" key="3">
    <source>
        <dbReference type="ARBA" id="ARBA00022448"/>
    </source>
</evidence>
<sequence>MDRRRKPKKKLKDFGREYFLNISVNALKHIIRAKNVGERRFWLVMFTIALFGTGFCVLEVWKVYESSFTKTIILSTSYSYAQTPFPSVTICEPSRVYGPVIKTLLAYNNSLGRPGSYDEAVFKIMANLATIRLPLFDDFIEIKKFEKHYSELNKLNISDMLLKAVRPCDTIFDSLCWWRNSYYNCCDLFEIQKTCYGYCYSFNSDVSEYSKRKTQFYGMHGDLNKFWVDEDEQGIFRRPRRTGGNGPWSGLWFSMRAQKIPPYINAKSGLVVMIRDPSALPIDRGMMVAKGTSGYIKVWGDKVIPTKRLIRVKPEKRHCLYPYEKTYLGRGYLRSNCLFNCYQRFMFHDCKCVPSFYYFHYEKDLPYPECNVEGLVCLAEHSSSFINIVDRDKNLSSNLRCKCPGDCHSQKYQSNIVVLNETSSADQITIDVFFHRSTCFLYETDLVFDFMNALVGYGGVCGLFLGASLISAVEFINFMTFRLYDYWLNRRYRNKIIQRFIH</sequence>
<evidence type="ECO:0000313" key="15">
    <source>
        <dbReference type="Proteomes" id="UP000478052"/>
    </source>
</evidence>
<keyword evidence="9 13" id="KW-0472">Membrane</keyword>
<keyword evidence="10 12" id="KW-0739">Sodium transport</keyword>
<evidence type="ECO:0000256" key="12">
    <source>
        <dbReference type="RuleBase" id="RU000679"/>
    </source>
</evidence>
<keyword evidence="8 12" id="KW-0406">Ion transport</keyword>
<dbReference type="PANTHER" id="PTHR11690">
    <property type="entry name" value="AMILORIDE-SENSITIVE SODIUM CHANNEL-RELATED"/>
    <property type="match status" value="1"/>
</dbReference>
<dbReference type="PRINTS" id="PR01078">
    <property type="entry name" value="AMINACHANNEL"/>
</dbReference>
<dbReference type="EMBL" id="VUJU01000478">
    <property type="protein sequence ID" value="KAF0770144.1"/>
    <property type="molecule type" value="Genomic_DNA"/>
</dbReference>
<evidence type="ECO:0000256" key="13">
    <source>
        <dbReference type="SAM" id="Phobius"/>
    </source>
</evidence>
<reference evidence="14 15" key="1">
    <citation type="submission" date="2019-08" db="EMBL/GenBank/DDBJ databases">
        <title>Whole genome of Aphis craccivora.</title>
        <authorList>
            <person name="Voronova N.V."/>
            <person name="Shulinski R.S."/>
            <person name="Bandarenka Y.V."/>
            <person name="Zhorov D.G."/>
            <person name="Warner D."/>
        </authorList>
    </citation>
    <scope>NUCLEOTIDE SEQUENCE [LARGE SCALE GENOMIC DNA]</scope>
    <source>
        <strain evidence="14">180601</strain>
        <tissue evidence="14">Whole Body</tissue>
    </source>
</reference>
<evidence type="ECO:0000256" key="2">
    <source>
        <dbReference type="ARBA" id="ARBA00007193"/>
    </source>
</evidence>
<keyword evidence="5 12" id="KW-0812">Transmembrane</keyword>
<dbReference type="AlphaFoldDB" id="A0A6G0ZGI3"/>
<feature type="transmembrane region" description="Helical" evidence="13">
    <location>
        <begin position="41"/>
        <end position="61"/>
    </location>
</feature>
<evidence type="ECO:0000256" key="9">
    <source>
        <dbReference type="ARBA" id="ARBA00023136"/>
    </source>
</evidence>
<organism evidence="14 15">
    <name type="scientific">Aphis craccivora</name>
    <name type="common">Cowpea aphid</name>
    <dbReference type="NCBI Taxonomy" id="307492"/>
    <lineage>
        <taxon>Eukaryota</taxon>
        <taxon>Metazoa</taxon>
        <taxon>Ecdysozoa</taxon>
        <taxon>Arthropoda</taxon>
        <taxon>Hexapoda</taxon>
        <taxon>Insecta</taxon>
        <taxon>Pterygota</taxon>
        <taxon>Neoptera</taxon>
        <taxon>Paraneoptera</taxon>
        <taxon>Hemiptera</taxon>
        <taxon>Sternorrhyncha</taxon>
        <taxon>Aphidomorpha</taxon>
        <taxon>Aphidoidea</taxon>
        <taxon>Aphididae</taxon>
        <taxon>Aphidini</taxon>
        <taxon>Aphis</taxon>
        <taxon>Aphis</taxon>
    </lineage>
</organism>
<comment type="caution">
    <text evidence="14">The sequence shown here is derived from an EMBL/GenBank/DDBJ whole genome shotgun (WGS) entry which is preliminary data.</text>
</comment>
<dbReference type="GO" id="GO:0015280">
    <property type="term" value="F:ligand-gated sodium channel activity"/>
    <property type="evidence" value="ECO:0007669"/>
    <property type="project" value="TreeGrafter"/>
</dbReference>
<name>A0A6G0ZGI3_APHCR</name>
<keyword evidence="4 12" id="KW-0894">Sodium channel</keyword>
<evidence type="ECO:0000256" key="7">
    <source>
        <dbReference type="ARBA" id="ARBA00023053"/>
    </source>
</evidence>
<dbReference type="InterPro" id="IPR001873">
    <property type="entry name" value="ENaC"/>
</dbReference>
<evidence type="ECO:0000256" key="11">
    <source>
        <dbReference type="ARBA" id="ARBA00023303"/>
    </source>
</evidence>
<comment type="similarity">
    <text evidence="2 12">Belongs to the amiloride-sensitive sodium channel (TC 1.A.6) family.</text>
</comment>
<accession>A0A6G0ZGI3</accession>
<gene>
    <name evidence="14" type="ORF">FWK35_00009017</name>
</gene>
<keyword evidence="6 13" id="KW-1133">Transmembrane helix</keyword>
<dbReference type="Proteomes" id="UP000478052">
    <property type="component" value="Unassembled WGS sequence"/>
</dbReference>
<protein>
    <submittedName>
        <fullName evidence="14">Pickpocket protein 19-like</fullName>
    </submittedName>
</protein>
<dbReference type="PANTHER" id="PTHR11690:SF300">
    <property type="entry name" value="PICKPOCKET PROTEIN 19"/>
    <property type="match status" value="1"/>
</dbReference>
<dbReference type="GO" id="GO:0005886">
    <property type="term" value="C:plasma membrane"/>
    <property type="evidence" value="ECO:0007669"/>
    <property type="project" value="TreeGrafter"/>
</dbReference>
<dbReference type="Gene3D" id="2.60.470.10">
    <property type="entry name" value="Acid-sensing ion channels like domains"/>
    <property type="match status" value="1"/>
</dbReference>
<evidence type="ECO:0000256" key="6">
    <source>
        <dbReference type="ARBA" id="ARBA00022989"/>
    </source>
</evidence>
<evidence type="ECO:0000256" key="4">
    <source>
        <dbReference type="ARBA" id="ARBA00022461"/>
    </source>
</evidence>
<evidence type="ECO:0000313" key="14">
    <source>
        <dbReference type="EMBL" id="KAF0770144.1"/>
    </source>
</evidence>
<keyword evidence="15" id="KW-1185">Reference proteome</keyword>
<proteinExistence type="inferred from homology"/>
<comment type="subcellular location">
    <subcellularLocation>
        <location evidence="1">Membrane</location>
        <topology evidence="1">Multi-pass membrane protein</topology>
    </subcellularLocation>
</comment>
<evidence type="ECO:0000256" key="1">
    <source>
        <dbReference type="ARBA" id="ARBA00004141"/>
    </source>
</evidence>
<keyword evidence="7" id="KW-0915">Sodium</keyword>
<keyword evidence="11 12" id="KW-0407">Ion channel</keyword>
<dbReference type="OrthoDB" id="5874059at2759"/>
<evidence type="ECO:0000256" key="10">
    <source>
        <dbReference type="ARBA" id="ARBA00023201"/>
    </source>
</evidence>
<keyword evidence="3 12" id="KW-0813">Transport</keyword>
<dbReference type="Pfam" id="PF00858">
    <property type="entry name" value="ASC"/>
    <property type="match status" value="1"/>
</dbReference>
<evidence type="ECO:0000256" key="8">
    <source>
        <dbReference type="ARBA" id="ARBA00023065"/>
    </source>
</evidence>
<evidence type="ECO:0000256" key="5">
    <source>
        <dbReference type="ARBA" id="ARBA00022692"/>
    </source>
</evidence>
<feature type="transmembrane region" description="Helical" evidence="13">
    <location>
        <begin position="454"/>
        <end position="484"/>
    </location>
</feature>